<dbReference type="SMART" id="SM00385">
    <property type="entry name" value="CYCLIN"/>
    <property type="match status" value="2"/>
</dbReference>
<dbReference type="FunCoup" id="A0A0C3KNF4">
    <property type="interactions" value="625"/>
</dbReference>
<keyword evidence="4" id="KW-0805">Transcription regulation</keyword>
<evidence type="ECO:0000256" key="6">
    <source>
        <dbReference type="ARBA" id="ARBA00023159"/>
    </source>
</evidence>
<protein>
    <recommendedName>
        <fullName evidence="11">Cyclin-like domain-containing protein</fullName>
    </recommendedName>
</protein>
<keyword evidence="6" id="KW-0010">Activator</keyword>
<dbReference type="EMBL" id="KN831950">
    <property type="protein sequence ID" value="KIO11132.1"/>
    <property type="molecule type" value="Genomic_DNA"/>
</dbReference>
<evidence type="ECO:0000259" key="11">
    <source>
        <dbReference type="SMART" id="SM00385"/>
    </source>
</evidence>
<keyword evidence="3" id="KW-0678">Repressor</keyword>
<keyword evidence="5 9" id="KW-0195">Cyclin</keyword>
<dbReference type="InterPro" id="IPR036915">
    <property type="entry name" value="Cyclin-like_sf"/>
</dbReference>
<dbReference type="GO" id="GO:0006357">
    <property type="term" value="P:regulation of transcription by RNA polymerase II"/>
    <property type="evidence" value="ECO:0007669"/>
    <property type="project" value="InterPro"/>
</dbReference>
<dbReference type="GO" id="GO:0016538">
    <property type="term" value="F:cyclin-dependent protein serine/threonine kinase regulator activity"/>
    <property type="evidence" value="ECO:0007669"/>
    <property type="project" value="InterPro"/>
</dbReference>
<dbReference type="HOGENOM" id="CLU_034754_5_0_1"/>
<evidence type="ECO:0000313" key="13">
    <source>
        <dbReference type="Proteomes" id="UP000054217"/>
    </source>
</evidence>
<feature type="region of interest" description="Disordered" evidence="10">
    <location>
        <begin position="248"/>
        <end position="272"/>
    </location>
</feature>
<dbReference type="FunFam" id="1.10.472.10:FF:000076">
    <property type="entry name" value="RNA polymerase II holoenzyme cyclin-like subunit"/>
    <property type="match status" value="1"/>
</dbReference>
<dbReference type="PANTHER" id="PTHR10026">
    <property type="entry name" value="CYCLIN"/>
    <property type="match status" value="1"/>
</dbReference>
<keyword evidence="13" id="KW-1185">Reference proteome</keyword>
<dbReference type="SUPFAM" id="SSF47954">
    <property type="entry name" value="Cyclin-like"/>
    <property type="match status" value="2"/>
</dbReference>
<dbReference type="OrthoDB" id="10266018at2759"/>
<name>A0A0C3KNF4_PISTI</name>
<feature type="compositionally biased region" description="Polar residues" evidence="10">
    <location>
        <begin position="319"/>
        <end position="354"/>
    </location>
</feature>
<evidence type="ECO:0000313" key="12">
    <source>
        <dbReference type="EMBL" id="KIO11132.1"/>
    </source>
</evidence>
<gene>
    <name evidence="12" type="ORF">M404DRAFT_127533</name>
</gene>
<feature type="domain" description="Cyclin-like" evidence="11">
    <location>
        <begin position="47"/>
        <end position="142"/>
    </location>
</feature>
<dbReference type="Pfam" id="PF00134">
    <property type="entry name" value="Cyclin_N"/>
    <property type="match status" value="1"/>
</dbReference>
<evidence type="ECO:0000256" key="10">
    <source>
        <dbReference type="SAM" id="MobiDB-lite"/>
    </source>
</evidence>
<dbReference type="InterPro" id="IPR006671">
    <property type="entry name" value="Cyclin_N"/>
</dbReference>
<proteinExistence type="inferred from homology"/>
<keyword evidence="8" id="KW-0539">Nucleus</keyword>
<evidence type="ECO:0000256" key="4">
    <source>
        <dbReference type="ARBA" id="ARBA00023015"/>
    </source>
</evidence>
<evidence type="ECO:0000256" key="7">
    <source>
        <dbReference type="ARBA" id="ARBA00023163"/>
    </source>
</evidence>
<dbReference type="InterPro" id="IPR043198">
    <property type="entry name" value="Cyclin/Ssn8"/>
</dbReference>
<dbReference type="Gene3D" id="1.10.472.10">
    <property type="entry name" value="Cyclin-like"/>
    <property type="match status" value="2"/>
</dbReference>
<evidence type="ECO:0000256" key="1">
    <source>
        <dbReference type="ARBA" id="ARBA00004123"/>
    </source>
</evidence>
<sequence>MATDFWSSTHYKRWIVDRATLRQARADDMRYVDDPEIFVYFSLFFANSITRLGKKLGFRQRVIATAIVFFRRFYLKNSYCETDPFIVIAACCYVAGKAEESPSHIKNIATEARFLFSQQPYWVKNFPVDNSKLAEMEFYLVADLECDLTVFHPYRTLMSLCQKEGSSESQTEAGEVGVGIDDGPRYWGTGEGQLELPDEALQLAWSIINDMYRSDLCLLYPPHLLAITALYLTLALHTPTKELIMQKSQFSPSDDSHTSPRRSSRQVSSSLFGSKKPPDFIGFFAGLNVSMPLIATIAQEMISLYSMWERYKEEVDTSDTPRSAFHTQSNSPYSATTQGTGNGLSESLSATHSRVGTPVVEGPDDMRKADGMSVVTSATLVQTLTRMRENRVSDLARHSAGGRPVVINKMLERAQAAG</sequence>
<comment type="subcellular location">
    <subcellularLocation>
        <location evidence="1">Nucleus</location>
    </subcellularLocation>
</comment>
<dbReference type="GO" id="GO:0005634">
    <property type="term" value="C:nucleus"/>
    <property type="evidence" value="ECO:0007669"/>
    <property type="project" value="UniProtKB-SubCell"/>
</dbReference>
<evidence type="ECO:0000256" key="8">
    <source>
        <dbReference type="ARBA" id="ARBA00023242"/>
    </source>
</evidence>
<dbReference type="InterPro" id="IPR013763">
    <property type="entry name" value="Cyclin-like_dom"/>
</dbReference>
<accession>A0A0C3KNF4</accession>
<feature type="region of interest" description="Disordered" evidence="10">
    <location>
        <begin position="319"/>
        <end position="368"/>
    </location>
</feature>
<dbReference type="AlphaFoldDB" id="A0A0C3KNF4"/>
<evidence type="ECO:0000256" key="5">
    <source>
        <dbReference type="ARBA" id="ARBA00023127"/>
    </source>
</evidence>
<evidence type="ECO:0000256" key="3">
    <source>
        <dbReference type="ARBA" id="ARBA00022491"/>
    </source>
</evidence>
<dbReference type="Proteomes" id="UP000054217">
    <property type="component" value="Unassembled WGS sequence"/>
</dbReference>
<dbReference type="STRING" id="870435.A0A0C3KNF4"/>
<feature type="domain" description="Cyclin-like" evidence="11">
    <location>
        <begin position="193"/>
        <end position="303"/>
    </location>
</feature>
<comment type="similarity">
    <text evidence="2">Belongs to the cyclin family. Cyclin C subfamily.</text>
</comment>
<keyword evidence="7" id="KW-0804">Transcription</keyword>
<reference evidence="13" key="2">
    <citation type="submission" date="2015-01" db="EMBL/GenBank/DDBJ databases">
        <title>Evolutionary Origins and Diversification of the Mycorrhizal Mutualists.</title>
        <authorList>
            <consortium name="DOE Joint Genome Institute"/>
            <consortium name="Mycorrhizal Genomics Consortium"/>
            <person name="Kohler A."/>
            <person name="Kuo A."/>
            <person name="Nagy L.G."/>
            <person name="Floudas D."/>
            <person name="Copeland A."/>
            <person name="Barry K.W."/>
            <person name="Cichocki N."/>
            <person name="Veneault-Fourrey C."/>
            <person name="LaButti K."/>
            <person name="Lindquist E.A."/>
            <person name="Lipzen A."/>
            <person name="Lundell T."/>
            <person name="Morin E."/>
            <person name="Murat C."/>
            <person name="Riley R."/>
            <person name="Ohm R."/>
            <person name="Sun H."/>
            <person name="Tunlid A."/>
            <person name="Henrissat B."/>
            <person name="Grigoriev I.V."/>
            <person name="Hibbett D.S."/>
            <person name="Martin F."/>
        </authorList>
    </citation>
    <scope>NUCLEOTIDE SEQUENCE [LARGE SCALE GENOMIC DNA]</scope>
    <source>
        <strain evidence="13">Marx 270</strain>
    </source>
</reference>
<reference evidence="12 13" key="1">
    <citation type="submission" date="2014-04" db="EMBL/GenBank/DDBJ databases">
        <authorList>
            <consortium name="DOE Joint Genome Institute"/>
            <person name="Kuo A."/>
            <person name="Kohler A."/>
            <person name="Costa M.D."/>
            <person name="Nagy L.G."/>
            <person name="Floudas D."/>
            <person name="Copeland A."/>
            <person name="Barry K.W."/>
            <person name="Cichocki N."/>
            <person name="Veneault-Fourrey C."/>
            <person name="LaButti K."/>
            <person name="Lindquist E.A."/>
            <person name="Lipzen A."/>
            <person name="Lundell T."/>
            <person name="Morin E."/>
            <person name="Murat C."/>
            <person name="Sun H."/>
            <person name="Tunlid A."/>
            <person name="Henrissat B."/>
            <person name="Grigoriev I.V."/>
            <person name="Hibbett D.S."/>
            <person name="Martin F."/>
            <person name="Nordberg H.P."/>
            <person name="Cantor M.N."/>
            <person name="Hua S.X."/>
        </authorList>
    </citation>
    <scope>NUCLEOTIDE SEQUENCE [LARGE SCALE GENOMIC DNA]</scope>
    <source>
        <strain evidence="12 13">Marx 270</strain>
    </source>
</reference>
<dbReference type="CDD" id="cd20513">
    <property type="entry name" value="CYCLIN_CCNC_rpt1"/>
    <property type="match status" value="1"/>
</dbReference>
<organism evidence="12 13">
    <name type="scientific">Pisolithus tinctorius Marx 270</name>
    <dbReference type="NCBI Taxonomy" id="870435"/>
    <lineage>
        <taxon>Eukaryota</taxon>
        <taxon>Fungi</taxon>
        <taxon>Dikarya</taxon>
        <taxon>Basidiomycota</taxon>
        <taxon>Agaricomycotina</taxon>
        <taxon>Agaricomycetes</taxon>
        <taxon>Agaricomycetidae</taxon>
        <taxon>Boletales</taxon>
        <taxon>Sclerodermatineae</taxon>
        <taxon>Pisolithaceae</taxon>
        <taxon>Pisolithus</taxon>
    </lineage>
</organism>
<evidence type="ECO:0000256" key="2">
    <source>
        <dbReference type="ARBA" id="ARBA00008638"/>
    </source>
</evidence>
<evidence type="ECO:0000256" key="9">
    <source>
        <dbReference type="RuleBase" id="RU000383"/>
    </source>
</evidence>
<dbReference type="InParanoid" id="A0A0C3KNF4"/>